<name>A0ABV3NE14_9ACTO</name>
<comment type="caution">
    <text evidence="10">The sequence shown here is derived from an EMBL/GenBank/DDBJ whole genome shotgun (WGS) entry which is preliminary data.</text>
</comment>
<sequence length="587" mass="64273">MSLMKEKKELIREVLAKSHLSNAMLLTSTILGLIPVVLVIYLIHLLLKGALSPSAITSVAAAMTACIAGKAGCTYAATWKTHQVAYSSLADMRLRIVHHLKKLPLGFFHIRRPGDLANIMRNDVEQVEVYLAHGLPESASATVFPAVAFVFMFVVDWRLALCMMIGLPFMWLVKKVAAPSWSKGFKVVAQYASHMQDSLMEYVANIAVIKAFGKEECKTDATIRTARDYVSWATSSMNAISVPMALIALFMESGTVLVLIVGTWLLSIGDISIERLILAMVLSTAFTSSMAKTATLQHYRFMFDQAMSGIESVLSIEAAHPSENTLEPRMGDIEMDKVSFSYPSNKDSSNVRAQALDSINLVFRQGSTNALVGSSGCGKSTLASLLMGFWQPERGRICVGGEDLSLLSERQVSSLFSILQQDVFLFNQSIEENILIGRPDATHEEVVEAARRARIHDFIAELPQGYATVAGEGGVQLSGGERQRISIARAMLKDAPVIILDEATAAVDAENEALIQEALDALSRNKTVVTIAHHLNAVRDADQIVVMQEGRIVGSGTHEQLMHTCPLYQEMVAKQKQVDNWDIKEVS</sequence>
<feature type="transmembrane region" description="Helical" evidence="7">
    <location>
        <begin position="146"/>
        <end position="173"/>
    </location>
</feature>
<organism evidence="10 11">
    <name type="scientific">Trueperella pyogenes</name>
    <dbReference type="NCBI Taxonomy" id="1661"/>
    <lineage>
        <taxon>Bacteria</taxon>
        <taxon>Bacillati</taxon>
        <taxon>Actinomycetota</taxon>
        <taxon>Actinomycetes</taxon>
        <taxon>Actinomycetales</taxon>
        <taxon>Actinomycetaceae</taxon>
        <taxon>Trueperella</taxon>
    </lineage>
</organism>
<dbReference type="InterPro" id="IPR003439">
    <property type="entry name" value="ABC_transporter-like_ATP-bd"/>
</dbReference>
<feature type="domain" description="ABC transmembrane type-1" evidence="9">
    <location>
        <begin position="23"/>
        <end position="298"/>
    </location>
</feature>
<evidence type="ECO:0000256" key="7">
    <source>
        <dbReference type="SAM" id="Phobius"/>
    </source>
</evidence>
<evidence type="ECO:0000256" key="3">
    <source>
        <dbReference type="ARBA" id="ARBA00022741"/>
    </source>
</evidence>
<dbReference type="SMART" id="SM00382">
    <property type="entry name" value="AAA"/>
    <property type="match status" value="1"/>
</dbReference>
<evidence type="ECO:0000259" key="8">
    <source>
        <dbReference type="PROSITE" id="PS50893"/>
    </source>
</evidence>
<keyword evidence="2 7" id="KW-0812">Transmembrane</keyword>
<evidence type="ECO:0000256" key="5">
    <source>
        <dbReference type="ARBA" id="ARBA00022989"/>
    </source>
</evidence>
<dbReference type="SUPFAM" id="SSF52540">
    <property type="entry name" value="P-loop containing nucleoside triphosphate hydrolases"/>
    <property type="match status" value="1"/>
</dbReference>
<keyword evidence="5 7" id="KW-1133">Transmembrane helix</keyword>
<dbReference type="EMBL" id="JBAGNM010000029">
    <property type="protein sequence ID" value="MEW6955456.1"/>
    <property type="molecule type" value="Genomic_DNA"/>
</dbReference>
<dbReference type="Proteomes" id="UP001555100">
    <property type="component" value="Unassembled WGS sequence"/>
</dbReference>
<feature type="transmembrane region" description="Helical" evidence="7">
    <location>
        <begin position="245"/>
        <end position="266"/>
    </location>
</feature>
<dbReference type="PANTHER" id="PTHR43394:SF1">
    <property type="entry name" value="ATP-BINDING CASSETTE SUB-FAMILY B MEMBER 10, MITOCHONDRIAL"/>
    <property type="match status" value="1"/>
</dbReference>
<gene>
    <name evidence="10" type="ORF">V3M73_10555</name>
</gene>
<evidence type="ECO:0000256" key="4">
    <source>
        <dbReference type="ARBA" id="ARBA00022840"/>
    </source>
</evidence>
<keyword evidence="3" id="KW-0547">Nucleotide-binding</keyword>
<evidence type="ECO:0000313" key="11">
    <source>
        <dbReference type="Proteomes" id="UP001555100"/>
    </source>
</evidence>
<dbReference type="SUPFAM" id="SSF90123">
    <property type="entry name" value="ABC transporter transmembrane region"/>
    <property type="match status" value="1"/>
</dbReference>
<evidence type="ECO:0000256" key="6">
    <source>
        <dbReference type="ARBA" id="ARBA00023136"/>
    </source>
</evidence>
<keyword evidence="6 7" id="KW-0472">Membrane</keyword>
<dbReference type="PROSITE" id="PS00211">
    <property type="entry name" value="ABC_TRANSPORTER_1"/>
    <property type="match status" value="1"/>
</dbReference>
<dbReference type="PROSITE" id="PS50929">
    <property type="entry name" value="ABC_TM1F"/>
    <property type="match status" value="1"/>
</dbReference>
<feature type="transmembrane region" description="Helical" evidence="7">
    <location>
        <begin position="20"/>
        <end position="43"/>
    </location>
</feature>
<feature type="domain" description="ABC transporter" evidence="8">
    <location>
        <begin position="333"/>
        <end position="574"/>
    </location>
</feature>
<dbReference type="InterPro" id="IPR003593">
    <property type="entry name" value="AAA+_ATPase"/>
</dbReference>
<dbReference type="PANTHER" id="PTHR43394">
    <property type="entry name" value="ATP-DEPENDENT PERMEASE MDL1, MITOCHONDRIAL"/>
    <property type="match status" value="1"/>
</dbReference>
<dbReference type="Pfam" id="PF00664">
    <property type="entry name" value="ABC_membrane"/>
    <property type="match status" value="1"/>
</dbReference>
<evidence type="ECO:0000256" key="2">
    <source>
        <dbReference type="ARBA" id="ARBA00022692"/>
    </source>
</evidence>
<evidence type="ECO:0000256" key="1">
    <source>
        <dbReference type="ARBA" id="ARBA00004651"/>
    </source>
</evidence>
<dbReference type="InterPro" id="IPR036640">
    <property type="entry name" value="ABC1_TM_sf"/>
</dbReference>
<protein>
    <submittedName>
        <fullName evidence="10">ABC transporter ATP-binding protein</fullName>
    </submittedName>
</protein>
<evidence type="ECO:0000259" key="9">
    <source>
        <dbReference type="PROSITE" id="PS50929"/>
    </source>
</evidence>
<dbReference type="RefSeq" id="WP_367246421.1">
    <property type="nucleotide sequence ID" value="NZ_JBAGNM010000029.1"/>
</dbReference>
<evidence type="ECO:0000313" key="10">
    <source>
        <dbReference type="EMBL" id="MEW6955456.1"/>
    </source>
</evidence>
<dbReference type="Gene3D" id="3.40.50.300">
    <property type="entry name" value="P-loop containing nucleotide triphosphate hydrolases"/>
    <property type="match status" value="1"/>
</dbReference>
<proteinExistence type="predicted"/>
<keyword evidence="11" id="KW-1185">Reference proteome</keyword>
<dbReference type="Gene3D" id="1.20.1560.10">
    <property type="entry name" value="ABC transporter type 1, transmembrane domain"/>
    <property type="match status" value="1"/>
</dbReference>
<dbReference type="InterPro" id="IPR027417">
    <property type="entry name" value="P-loop_NTPase"/>
</dbReference>
<dbReference type="GO" id="GO:0005524">
    <property type="term" value="F:ATP binding"/>
    <property type="evidence" value="ECO:0007669"/>
    <property type="project" value="UniProtKB-KW"/>
</dbReference>
<keyword evidence="4 10" id="KW-0067">ATP-binding</keyword>
<comment type="subcellular location">
    <subcellularLocation>
        <location evidence="1">Cell membrane</location>
        <topology evidence="1">Multi-pass membrane protein</topology>
    </subcellularLocation>
</comment>
<accession>A0ABV3NE14</accession>
<dbReference type="Pfam" id="PF00005">
    <property type="entry name" value="ABC_tran"/>
    <property type="match status" value="1"/>
</dbReference>
<dbReference type="InterPro" id="IPR011527">
    <property type="entry name" value="ABC1_TM_dom"/>
</dbReference>
<dbReference type="InterPro" id="IPR017871">
    <property type="entry name" value="ABC_transporter-like_CS"/>
</dbReference>
<reference evidence="10 11" key="1">
    <citation type="submission" date="2024-01" db="EMBL/GenBank/DDBJ databases">
        <title>Genomic analysis and antimicrobial resistance profiles of Trueperella pyogenes isolated from domestic and wild animals.</title>
        <authorList>
            <person name="Magossi G."/>
            <person name="Gzyl K.E."/>
            <person name="Holman D.B."/>
            <person name="Amat S."/>
        </authorList>
    </citation>
    <scope>NUCLEOTIDE SEQUENCE [LARGE SCALE GENOMIC DNA]</scope>
    <source>
        <strain evidence="10 11">1494</strain>
    </source>
</reference>
<dbReference type="PROSITE" id="PS50893">
    <property type="entry name" value="ABC_TRANSPORTER_2"/>
    <property type="match status" value="1"/>
</dbReference>
<dbReference type="InterPro" id="IPR039421">
    <property type="entry name" value="Type_1_exporter"/>
</dbReference>